<dbReference type="Gene3D" id="3.40.50.720">
    <property type="entry name" value="NAD(P)-binding Rossmann-like Domain"/>
    <property type="match status" value="1"/>
</dbReference>
<evidence type="ECO:0000256" key="1">
    <source>
        <dbReference type="ARBA" id="ARBA00001936"/>
    </source>
</evidence>
<evidence type="ECO:0000256" key="5">
    <source>
        <dbReference type="ARBA" id="ARBA00023002"/>
    </source>
</evidence>
<dbReference type="NCBIfam" id="NF010052">
    <property type="entry name" value="PRK13529.1"/>
    <property type="match status" value="1"/>
</dbReference>
<dbReference type="CDD" id="cd05312">
    <property type="entry name" value="NAD_bind_1_malic_enz"/>
    <property type="match status" value="1"/>
</dbReference>
<dbReference type="Proteomes" id="UP001465976">
    <property type="component" value="Unassembled WGS sequence"/>
</dbReference>
<dbReference type="SMART" id="SM00919">
    <property type="entry name" value="Malic_M"/>
    <property type="match status" value="1"/>
</dbReference>
<dbReference type="SMART" id="SM01274">
    <property type="entry name" value="malic"/>
    <property type="match status" value="1"/>
</dbReference>
<keyword evidence="11" id="KW-1185">Reference proteome</keyword>
<dbReference type="InterPro" id="IPR012301">
    <property type="entry name" value="Malic_N_dom"/>
</dbReference>
<dbReference type="Gene3D" id="3.40.50.10380">
    <property type="entry name" value="Malic enzyme, N-terminal domain"/>
    <property type="match status" value="1"/>
</dbReference>
<evidence type="ECO:0000256" key="4">
    <source>
        <dbReference type="ARBA" id="ARBA00022723"/>
    </source>
</evidence>
<protein>
    <recommendedName>
        <fullName evidence="6">Malic enzyme</fullName>
    </recommendedName>
</protein>
<reference evidence="10 11" key="1">
    <citation type="submission" date="2024-02" db="EMBL/GenBank/DDBJ databases">
        <title>A draft genome for the cacao thread blight pathogen Marasmius crinis-equi.</title>
        <authorList>
            <person name="Cohen S.P."/>
            <person name="Baruah I.K."/>
            <person name="Amoako-Attah I."/>
            <person name="Bukari Y."/>
            <person name="Meinhardt L.W."/>
            <person name="Bailey B.A."/>
        </authorList>
    </citation>
    <scope>NUCLEOTIDE SEQUENCE [LARGE SCALE GENOMIC DNA]</scope>
    <source>
        <strain evidence="10 11">GH-76</strain>
    </source>
</reference>
<feature type="compositionally biased region" description="Pro residues" evidence="7">
    <location>
        <begin position="1"/>
        <end position="15"/>
    </location>
</feature>
<evidence type="ECO:0000259" key="8">
    <source>
        <dbReference type="SMART" id="SM00919"/>
    </source>
</evidence>
<dbReference type="Pfam" id="PF03949">
    <property type="entry name" value="Malic_M"/>
    <property type="match status" value="1"/>
</dbReference>
<dbReference type="InterPro" id="IPR036291">
    <property type="entry name" value="NAD(P)-bd_dom_sf"/>
</dbReference>
<dbReference type="PANTHER" id="PTHR23406:SF32">
    <property type="entry name" value="NADP-DEPENDENT MALIC ENZYME"/>
    <property type="match status" value="1"/>
</dbReference>
<dbReference type="PRINTS" id="PR00072">
    <property type="entry name" value="MALOXRDTASE"/>
</dbReference>
<dbReference type="InterPro" id="IPR015884">
    <property type="entry name" value="Malic_enzyme_CS"/>
</dbReference>
<dbReference type="PIRSF" id="PIRSF000106">
    <property type="entry name" value="ME"/>
    <property type="match status" value="1"/>
</dbReference>
<comment type="cofactor">
    <cofactor evidence="1">
        <name>Mn(2+)</name>
        <dbReference type="ChEBI" id="CHEBI:29035"/>
    </cofactor>
</comment>
<dbReference type="PROSITE" id="PS00331">
    <property type="entry name" value="MALIC_ENZYMES"/>
    <property type="match status" value="1"/>
</dbReference>
<dbReference type="InterPro" id="IPR046346">
    <property type="entry name" value="Aminoacid_DH-like_N_sf"/>
</dbReference>
<dbReference type="InterPro" id="IPR001891">
    <property type="entry name" value="Malic_OxRdtase"/>
</dbReference>
<dbReference type="SUPFAM" id="SSF51735">
    <property type="entry name" value="NAD(P)-binding Rossmann-fold domains"/>
    <property type="match status" value="1"/>
</dbReference>
<sequence>MPPMSPQMPPSPQLPPYITDTDHRQRSLQQLRAKTTDLEKYLFLNTLKERNPAMFYDILIENMMEVGEACMNYSHIWSRPEGLYVSLEHKGRIREILRSWPAGPAARIAVVTDGSRILGLGDLGANGLPISIGKLDLYVAGAGIVPSSTLPICLDVGTNTQKYLDDPLYIGRREKRPDVKEMEEFMEEFMGAMHDVFPELLIQFEDFSTDNAFKFLDRFQNRYPCFNDDIQGTGAVVLSGFVNAAKLASEASGASLKDHKILFFGAGSSGIGVAKQLLSFFRVQGMSEEEAKARIYTVDSKGLITADREGLQQHKKFFARTDYDGPPLKKLEDIVEYVRPTALLGLSTTSKAFNEDVIKLMAQYNKRPIIFPLSNPVSLSEVDFKDALEWTDGSVIFASGSPYDPVEYPKDSGSMHEAGQGNNMYMFPGIGLGAILSKAKQVTDGMIEQASLALSSCLTDEEKDTGLVYPKLTRIREISATVALRVAREAAKEGVDNNVVFRSLSDEALLEHVKDKMWDPSKSYSRGRM</sequence>
<dbReference type="SUPFAM" id="SSF53223">
    <property type="entry name" value="Aminoacid dehydrogenase-like, N-terminal domain"/>
    <property type="match status" value="1"/>
</dbReference>
<dbReference type="InterPro" id="IPR037062">
    <property type="entry name" value="Malic_N_dom_sf"/>
</dbReference>
<comment type="cofactor">
    <cofactor evidence="2">
        <name>Mg(2+)</name>
        <dbReference type="ChEBI" id="CHEBI:18420"/>
    </cofactor>
</comment>
<feature type="domain" description="Malic enzyme N-terminal" evidence="9">
    <location>
        <begin position="48"/>
        <end position="220"/>
    </location>
</feature>
<name>A0ABR3G0B7_9AGAR</name>
<accession>A0ABR3G0B7</accession>
<evidence type="ECO:0000256" key="6">
    <source>
        <dbReference type="RuleBase" id="RU003426"/>
    </source>
</evidence>
<feature type="domain" description="Malic enzyme NAD-binding" evidence="8">
    <location>
        <begin position="230"/>
        <end position="491"/>
    </location>
</feature>
<comment type="similarity">
    <text evidence="3 6">Belongs to the malic enzymes family.</text>
</comment>
<dbReference type="PANTHER" id="PTHR23406">
    <property type="entry name" value="MALIC ENZYME-RELATED"/>
    <property type="match status" value="1"/>
</dbReference>
<keyword evidence="5 6" id="KW-0560">Oxidoreductase</keyword>
<evidence type="ECO:0000259" key="9">
    <source>
        <dbReference type="SMART" id="SM01274"/>
    </source>
</evidence>
<evidence type="ECO:0000313" key="11">
    <source>
        <dbReference type="Proteomes" id="UP001465976"/>
    </source>
</evidence>
<evidence type="ECO:0000313" key="10">
    <source>
        <dbReference type="EMBL" id="KAL0581025.1"/>
    </source>
</evidence>
<evidence type="ECO:0000256" key="7">
    <source>
        <dbReference type="SAM" id="MobiDB-lite"/>
    </source>
</evidence>
<comment type="caution">
    <text evidence="10">The sequence shown here is derived from an EMBL/GenBank/DDBJ whole genome shotgun (WGS) entry which is preliminary data.</text>
</comment>
<dbReference type="InterPro" id="IPR012302">
    <property type="entry name" value="Malic_NAD-bd"/>
</dbReference>
<dbReference type="EMBL" id="JBAHYK010000018">
    <property type="protein sequence ID" value="KAL0581025.1"/>
    <property type="molecule type" value="Genomic_DNA"/>
</dbReference>
<organism evidence="10 11">
    <name type="scientific">Marasmius crinis-equi</name>
    <dbReference type="NCBI Taxonomy" id="585013"/>
    <lineage>
        <taxon>Eukaryota</taxon>
        <taxon>Fungi</taxon>
        <taxon>Dikarya</taxon>
        <taxon>Basidiomycota</taxon>
        <taxon>Agaricomycotina</taxon>
        <taxon>Agaricomycetes</taxon>
        <taxon>Agaricomycetidae</taxon>
        <taxon>Agaricales</taxon>
        <taxon>Marasmiineae</taxon>
        <taxon>Marasmiaceae</taxon>
        <taxon>Marasmius</taxon>
    </lineage>
</organism>
<proteinExistence type="inferred from homology"/>
<feature type="region of interest" description="Disordered" evidence="7">
    <location>
        <begin position="1"/>
        <end position="20"/>
    </location>
</feature>
<dbReference type="Pfam" id="PF00390">
    <property type="entry name" value="malic"/>
    <property type="match status" value="1"/>
</dbReference>
<evidence type="ECO:0000256" key="2">
    <source>
        <dbReference type="ARBA" id="ARBA00001946"/>
    </source>
</evidence>
<keyword evidence="4 6" id="KW-0479">Metal-binding</keyword>
<gene>
    <name evidence="10" type="ORF">V5O48_001019</name>
</gene>
<evidence type="ECO:0000256" key="3">
    <source>
        <dbReference type="ARBA" id="ARBA00008785"/>
    </source>
</evidence>